<dbReference type="SUPFAM" id="SSF47757">
    <property type="entry name" value="Chemotaxis receptor methyltransferase CheR, N-terminal domain"/>
    <property type="match status" value="1"/>
</dbReference>
<evidence type="ECO:0000256" key="3">
    <source>
        <dbReference type="ARBA" id="ARBA00022603"/>
    </source>
</evidence>
<dbReference type="Pfam" id="PF03705">
    <property type="entry name" value="CheR_N"/>
    <property type="match status" value="1"/>
</dbReference>
<dbReference type="InterPro" id="IPR050903">
    <property type="entry name" value="Bact_Chemotaxis_MeTrfase"/>
</dbReference>
<dbReference type="PRINTS" id="PR00996">
    <property type="entry name" value="CHERMTFRASE"/>
</dbReference>
<name>A0A812F2J1_9ARCH</name>
<dbReference type="AlphaFoldDB" id="A0A812F2J1"/>
<evidence type="ECO:0000256" key="4">
    <source>
        <dbReference type="ARBA" id="ARBA00022679"/>
    </source>
</evidence>
<dbReference type="InterPro" id="IPR022641">
    <property type="entry name" value="CheR_N"/>
</dbReference>
<comment type="caution">
    <text evidence="7">The sequence shown here is derived from an EMBL/GenBank/DDBJ whole genome shotgun (WGS) entry which is preliminary data.</text>
</comment>
<evidence type="ECO:0000313" key="7">
    <source>
        <dbReference type="EMBL" id="CAE6491895.1"/>
    </source>
</evidence>
<organism evidence="7 8">
    <name type="scientific">Candidatus Nitrosotenuis uzonensis</name>
    <dbReference type="NCBI Taxonomy" id="1407055"/>
    <lineage>
        <taxon>Archaea</taxon>
        <taxon>Nitrososphaerota</taxon>
        <taxon>Candidatus Nitrosotenuis</taxon>
    </lineage>
</organism>
<dbReference type="RefSeq" id="WP_205098726.1">
    <property type="nucleotide sequence ID" value="NZ_CAJNAQ010000003.1"/>
</dbReference>
<reference evidence="7" key="1">
    <citation type="submission" date="2021-02" db="EMBL/GenBank/DDBJ databases">
        <authorList>
            <person name="Han P."/>
        </authorList>
    </citation>
    <scope>NUCLEOTIDE SEQUENCE</scope>
    <source>
        <strain evidence="7">Candidatus Nitrosotenuis uzonensis 5A</strain>
    </source>
</reference>
<dbReference type="InterPro" id="IPR029063">
    <property type="entry name" value="SAM-dependent_MTases_sf"/>
</dbReference>
<dbReference type="InterPro" id="IPR000780">
    <property type="entry name" value="CheR_MeTrfase"/>
</dbReference>
<keyword evidence="4 7" id="KW-0808">Transferase</keyword>
<dbReference type="PROSITE" id="PS50123">
    <property type="entry name" value="CHER"/>
    <property type="match status" value="1"/>
</dbReference>
<proteinExistence type="predicted"/>
<dbReference type="SUPFAM" id="SSF53335">
    <property type="entry name" value="S-adenosyl-L-methionine-dependent methyltransferases"/>
    <property type="match status" value="1"/>
</dbReference>
<dbReference type="SMART" id="SM00138">
    <property type="entry name" value="MeTrc"/>
    <property type="match status" value="1"/>
</dbReference>
<evidence type="ECO:0000259" key="6">
    <source>
        <dbReference type="PROSITE" id="PS50123"/>
    </source>
</evidence>
<dbReference type="Gene3D" id="3.40.50.150">
    <property type="entry name" value="Vaccinia Virus protein VP39"/>
    <property type="match status" value="1"/>
</dbReference>
<dbReference type="Proteomes" id="UP000655759">
    <property type="component" value="Unassembled WGS sequence"/>
</dbReference>
<dbReference type="GO" id="GO:0008983">
    <property type="term" value="F:protein-glutamate O-methyltransferase activity"/>
    <property type="evidence" value="ECO:0007669"/>
    <property type="project" value="UniProtKB-EC"/>
</dbReference>
<evidence type="ECO:0000256" key="1">
    <source>
        <dbReference type="ARBA" id="ARBA00001541"/>
    </source>
</evidence>
<dbReference type="EMBL" id="CAJNAQ010000003">
    <property type="protein sequence ID" value="CAE6491895.1"/>
    <property type="molecule type" value="Genomic_DNA"/>
</dbReference>
<dbReference type="GO" id="GO:0032259">
    <property type="term" value="P:methylation"/>
    <property type="evidence" value="ECO:0007669"/>
    <property type="project" value="UniProtKB-KW"/>
</dbReference>
<evidence type="ECO:0000313" key="8">
    <source>
        <dbReference type="Proteomes" id="UP000655759"/>
    </source>
</evidence>
<dbReference type="EC" id="2.1.1.80" evidence="2"/>
<sequence>MSVPELVSAEQMAQIEKIMLQRFGKDLTQFKKPFLGRRISSRMRAVGAKDGSEYAKILESDENEPALLFKSFSINVTEFFRDPFVWKCVSNLLPRLLNKNSTINAWSAGSASGEEPYSIAIMLKEAIGIMKNQFKVLATDISLEAINRAKKGQYTSSNLKNLPTEIITKYFTKIGTDTFQLNEEIKQYVVFEQADIASFAADKIHLIFCRNVLIYYEKAAQEIIFKRFHKSLTDDGYLVIGQDETMMGIQSSKLFSCIYPKERIYEKIGQ</sequence>
<accession>A0A812F2J1</accession>
<feature type="domain" description="CheR-type methyltransferase" evidence="6">
    <location>
        <begin position="1"/>
        <end position="270"/>
    </location>
</feature>
<protein>
    <recommendedName>
        <fullName evidence="2">protein-glutamate O-methyltransferase</fullName>
        <ecNumber evidence="2">2.1.1.80</ecNumber>
    </recommendedName>
</protein>
<dbReference type="PANTHER" id="PTHR24422">
    <property type="entry name" value="CHEMOTAXIS PROTEIN METHYLTRANSFERASE"/>
    <property type="match status" value="1"/>
</dbReference>
<dbReference type="InterPro" id="IPR036804">
    <property type="entry name" value="CheR_N_sf"/>
</dbReference>
<dbReference type="InterPro" id="IPR022642">
    <property type="entry name" value="CheR_C"/>
</dbReference>
<comment type="catalytic activity">
    <reaction evidence="1">
        <text>L-glutamyl-[protein] + S-adenosyl-L-methionine = [protein]-L-glutamate 5-O-methyl ester + S-adenosyl-L-homocysteine</text>
        <dbReference type="Rhea" id="RHEA:24452"/>
        <dbReference type="Rhea" id="RHEA-COMP:10208"/>
        <dbReference type="Rhea" id="RHEA-COMP:10311"/>
        <dbReference type="ChEBI" id="CHEBI:29973"/>
        <dbReference type="ChEBI" id="CHEBI:57856"/>
        <dbReference type="ChEBI" id="CHEBI:59789"/>
        <dbReference type="ChEBI" id="CHEBI:82795"/>
        <dbReference type="EC" id="2.1.1.80"/>
    </reaction>
</comment>
<dbReference type="Gene3D" id="1.10.155.10">
    <property type="entry name" value="Chemotaxis receptor methyltransferase CheR, N-terminal domain"/>
    <property type="match status" value="1"/>
</dbReference>
<keyword evidence="3 7" id="KW-0489">Methyltransferase</keyword>
<gene>
    <name evidence="7" type="ORF">NUZ5A_30015</name>
</gene>
<keyword evidence="5" id="KW-0949">S-adenosyl-L-methionine</keyword>
<evidence type="ECO:0000256" key="2">
    <source>
        <dbReference type="ARBA" id="ARBA00012534"/>
    </source>
</evidence>
<dbReference type="Pfam" id="PF01739">
    <property type="entry name" value="CheR"/>
    <property type="match status" value="1"/>
</dbReference>
<dbReference type="PANTHER" id="PTHR24422:SF10">
    <property type="entry name" value="CHEMOTAXIS PROTEIN METHYLTRANSFERASE 2"/>
    <property type="match status" value="1"/>
</dbReference>
<evidence type="ECO:0000256" key="5">
    <source>
        <dbReference type="ARBA" id="ARBA00022691"/>
    </source>
</evidence>